<sequence length="577" mass="64307">MVDLPDDFFELDAHYVPRLRFGSEGVSEALSDQLLYGHDEITRLIRVSNQAISAGGQSPKLSSPLDGAQAVTALVRKGDYDGAMLWACILAPKHWNHISFLKALRDLFTKRGMPEAALAMTNAVANKDQGISPQAIRRVEGRLRETSGWYPRLAGPLVRVADPVAGRVLHLVKESRPYLSNGFTSRSHQNFLAEKRAGLEPMVLTEPGFPRSVTGKESRSSELVDGIYHSRLDVGNIEYSSMPNDTFLQLFAELAYQRIQELRPSIIHVSSGRRGYETALVGLALQEKTGLPLVYEVRSFFEANWTADIEWETRGELFSRRIEAERMCMERADRVLTIGSSMKGELIARGVPAEKIGVIPNAVQVESFTVRQRSRALEDQLGIRGVPTFGYVSNMDHYRESQETLIEAASLLKRAGSKMHCILVGDGPRRAHLETLASELGVRDRVLFVGAVDHEVIPDYYGLIDIFVVPRIRERAATYVTPLKPFEAMALGRPLVVADLPALLEIAEPPLRGHSFESGNAADLVEVILRLSADHEETERLSVAGRVWVENERTWDHNGERYVREFSEVAEALKGTD</sequence>
<evidence type="ECO:0000259" key="5">
    <source>
        <dbReference type="Pfam" id="PF13439"/>
    </source>
</evidence>
<proteinExistence type="predicted"/>
<comment type="caution">
    <text evidence="6">The sequence shown here is derived from an EMBL/GenBank/DDBJ whole genome shotgun (WGS) entry which is preliminary data.</text>
</comment>
<dbReference type="Pfam" id="PF13439">
    <property type="entry name" value="Glyco_transf_4"/>
    <property type="match status" value="1"/>
</dbReference>
<evidence type="ECO:0000313" key="6">
    <source>
        <dbReference type="EMBL" id="GHD11586.1"/>
    </source>
</evidence>
<dbReference type="PANTHER" id="PTHR45947">
    <property type="entry name" value="SULFOQUINOVOSYL TRANSFERASE SQD2"/>
    <property type="match status" value="1"/>
</dbReference>
<evidence type="ECO:0000313" key="7">
    <source>
        <dbReference type="Proteomes" id="UP000642819"/>
    </source>
</evidence>
<feature type="domain" description="Glycosyltransferase subfamily 4-like N-terminal" evidence="5">
    <location>
        <begin position="234"/>
        <end position="366"/>
    </location>
</feature>
<protein>
    <recommendedName>
        <fullName evidence="1">D-inositol 3-phosphate glycosyltransferase</fullName>
    </recommendedName>
</protein>
<feature type="domain" description="Glycosyl transferase family 1" evidence="4">
    <location>
        <begin position="385"/>
        <end position="546"/>
    </location>
</feature>
<dbReference type="EMBL" id="BMXK01000012">
    <property type="protein sequence ID" value="GHD11586.1"/>
    <property type="molecule type" value="Genomic_DNA"/>
</dbReference>
<evidence type="ECO:0000256" key="1">
    <source>
        <dbReference type="ARBA" id="ARBA00021292"/>
    </source>
</evidence>
<dbReference type="CDD" id="cd03794">
    <property type="entry name" value="GT4_WbuB-like"/>
    <property type="match status" value="1"/>
</dbReference>
<gene>
    <name evidence="6" type="ORF">GCM10008096_26150</name>
</gene>
<evidence type="ECO:0000259" key="4">
    <source>
        <dbReference type="Pfam" id="PF00534"/>
    </source>
</evidence>
<dbReference type="PANTHER" id="PTHR45947:SF3">
    <property type="entry name" value="SULFOQUINOVOSYL TRANSFERASE SQD2"/>
    <property type="match status" value="1"/>
</dbReference>
<reference evidence="7" key="1">
    <citation type="journal article" date="2019" name="Int. J. Syst. Evol. Microbiol.">
        <title>The Global Catalogue of Microorganisms (GCM) 10K type strain sequencing project: providing services to taxonomists for standard genome sequencing and annotation.</title>
        <authorList>
            <consortium name="The Broad Institute Genomics Platform"/>
            <consortium name="The Broad Institute Genome Sequencing Center for Infectious Disease"/>
            <person name="Wu L."/>
            <person name="Ma J."/>
        </authorList>
    </citation>
    <scope>NUCLEOTIDE SEQUENCE [LARGE SCALE GENOMIC DNA]</scope>
    <source>
        <strain evidence="7">KCTC 19466</strain>
    </source>
</reference>
<dbReference type="RefSeq" id="WP_189351043.1">
    <property type="nucleotide sequence ID" value="NZ_BMXK01000012.1"/>
</dbReference>
<dbReference type="InterPro" id="IPR050194">
    <property type="entry name" value="Glycosyltransferase_grp1"/>
</dbReference>
<evidence type="ECO:0000256" key="2">
    <source>
        <dbReference type="ARBA" id="ARBA00022676"/>
    </source>
</evidence>
<organism evidence="6 7">
    <name type="scientific">Zhihengliuella salsuginis</name>
    <dbReference type="NCBI Taxonomy" id="578222"/>
    <lineage>
        <taxon>Bacteria</taxon>
        <taxon>Bacillati</taxon>
        <taxon>Actinomycetota</taxon>
        <taxon>Actinomycetes</taxon>
        <taxon>Micrococcales</taxon>
        <taxon>Micrococcaceae</taxon>
        <taxon>Zhihengliuella</taxon>
    </lineage>
</organism>
<keyword evidence="3" id="KW-0808">Transferase</keyword>
<dbReference type="Gene3D" id="3.40.50.2000">
    <property type="entry name" value="Glycogen Phosphorylase B"/>
    <property type="match status" value="2"/>
</dbReference>
<name>A0ABQ3GM77_9MICC</name>
<dbReference type="Proteomes" id="UP000642819">
    <property type="component" value="Unassembled WGS sequence"/>
</dbReference>
<dbReference type="SUPFAM" id="SSF53756">
    <property type="entry name" value="UDP-Glycosyltransferase/glycogen phosphorylase"/>
    <property type="match status" value="1"/>
</dbReference>
<dbReference type="InterPro" id="IPR028098">
    <property type="entry name" value="Glyco_trans_4-like_N"/>
</dbReference>
<dbReference type="InterPro" id="IPR001296">
    <property type="entry name" value="Glyco_trans_1"/>
</dbReference>
<dbReference type="Pfam" id="PF00534">
    <property type="entry name" value="Glycos_transf_1"/>
    <property type="match status" value="1"/>
</dbReference>
<accession>A0ABQ3GM77</accession>
<keyword evidence="2" id="KW-0328">Glycosyltransferase</keyword>
<evidence type="ECO:0000256" key="3">
    <source>
        <dbReference type="ARBA" id="ARBA00022679"/>
    </source>
</evidence>
<keyword evidence="7" id="KW-1185">Reference proteome</keyword>